<sequence length="146" mass="16587">MLLGHNDDYTADRAMQVTVAYNHFKQGLVERMPRCRHGYFHIVNHDYTEWKMYAIGGSANPTIEGNTFFAKTRKSWHWRSGKNLFLNGAYFITSGELDRSMAKPRASLPSPRPTLIRAALLLDHDALVVELGAIFHRTTTVPIQAV</sequence>
<dbReference type="InterPro" id="IPR011050">
    <property type="entry name" value="Pectin_lyase_fold/virulence"/>
</dbReference>
<dbReference type="GO" id="GO:0030570">
    <property type="term" value="F:pectate lyase activity"/>
    <property type="evidence" value="ECO:0007669"/>
    <property type="project" value="UniProtKB-EC"/>
</dbReference>
<evidence type="ECO:0000256" key="5">
    <source>
        <dbReference type="ARBA" id="ARBA00022729"/>
    </source>
</evidence>
<dbReference type="KEGG" id="smo:SELMODRAFT_421677"/>
<dbReference type="EMBL" id="GL377618">
    <property type="protein sequence ID" value="EFJ16599.1"/>
    <property type="molecule type" value="Genomic_DNA"/>
</dbReference>
<evidence type="ECO:0000256" key="6">
    <source>
        <dbReference type="ARBA" id="ARBA00022837"/>
    </source>
</evidence>
<dbReference type="InParanoid" id="D8SG09"/>
<protein>
    <recommendedName>
        <fullName evidence="3 8">Pectate lyase</fullName>
        <ecNumber evidence="3 8">4.2.2.2</ecNumber>
    </recommendedName>
</protein>
<dbReference type="GO" id="GO:0046872">
    <property type="term" value="F:metal ion binding"/>
    <property type="evidence" value="ECO:0007669"/>
    <property type="project" value="UniProtKB-KW"/>
</dbReference>
<keyword evidence="7 8" id="KW-0456">Lyase</keyword>
<keyword evidence="6 8" id="KW-0106">Calcium</keyword>
<comment type="pathway">
    <text evidence="2 8">Glycan metabolism; pectin degradation; 2-dehydro-3-deoxy-D-gluconate from pectin: step 2/5.</text>
</comment>
<dbReference type="Pfam" id="PF00544">
    <property type="entry name" value="Pectate_lyase_4"/>
    <property type="match status" value="1"/>
</dbReference>
<dbReference type="GO" id="GO:0045490">
    <property type="term" value="P:pectin catabolic process"/>
    <property type="evidence" value="ECO:0007669"/>
    <property type="project" value="UniProtKB-UniPathway"/>
</dbReference>
<dbReference type="InterPro" id="IPR012334">
    <property type="entry name" value="Pectin_lyas_fold"/>
</dbReference>
<dbReference type="PRINTS" id="PR00807">
    <property type="entry name" value="AMBALLERGEN"/>
</dbReference>
<dbReference type="STRING" id="88036.D8SG09"/>
<dbReference type="EC" id="4.2.2.2" evidence="3 8"/>
<reference evidence="10 11" key="1">
    <citation type="journal article" date="2011" name="Science">
        <title>The Selaginella genome identifies genetic changes associated with the evolution of vascular plants.</title>
        <authorList>
            <person name="Banks J.A."/>
            <person name="Nishiyama T."/>
            <person name="Hasebe M."/>
            <person name="Bowman J.L."/>
            <person name="Gribskov M."/>
            <person name="dePamphilis C."/>
            <person name="Albert V.A."/>
            <person name="Aono N."/>
            <person name="Aoyama T."/>
            <person name="Ambrose B.A."/>
            <person name="Ashton N.W."/>
            <person name="Axtell M.J."/>
            <person name="Barker E."/>
            <person name="Barker M.S."/>
            <person name="Bennetzen J.L."/>
            <person name="Bonawitz N.D."/>
            <person name="Chapple C."/>
            <person name="Cheng C."/>
            <person name="Correa L.G."/>
            <person name="Dacre M."/>
            <person name="DeBarry J."/>
            <person name="Dreyer I."/>
            <person name="Elias M."/>
            <person name="Engstrom E.M."/>
            <person name="Estelle M."/>
            <person name="Feng L."/>
            <person name="Finet C."/>
            <person name="Floyd S.K."/>
            <person name="Frommer W.B."/>
            <person name="Fujita T."/>
            <person name="Gramzow L."/>
            <person name="Gutensohn M."/>
            <person name="Harholt J."/>
            <person name="Hattori M."/>
            <person name="Heyl A."/>
            <person name="Hirai T."/>
            <person name="Hiwatashi Y."/>
            <person name="Ishikawa M."/>
            <person name="Iwata M."/>
            <person name="Karol K.G."/>
            <person name="Koehler B."/>
            <person name="Kolukisaoglu U."/>
            <person name="Kubo M."/>
            <person name="Kurata T."/>
            <person name="Lalonde S."/>
            <person name="Li K."/>
            <person name="Li Y."/>
            <person name="Litt A."/>
            <person name="Lyons E."/>
            <person name="Manning G."/>
            <person name="Maruyama T."/>
            <person name="Michael T.P."/>
            <person name="Mikami K."/>
            <person name="Miyazaki S."/>
            <person name="Morinaga S."/>
            <person name="Murata T."/>
            <person name="Mueller-Roeber B."/>
            <person name="Nelson D.R."/>
            <person name="Obara M."/>
            <person name="Oguri Y."/>
            <person name="Olmstead R.G."/>
            <person name="Onodera N."/>
            <person name="Petersen B.L."/>
            <person name="Pils B."/>
            <person name="Prigge M."/>
            <person name="Rensing S.A."/>
            <person name="Riano-Pachon D.M."/>
            <person name="Roberts A.W."/>
            <person name="Sato Y."/>
            <person name="Scheller H.V."/>
            <person name="Schulz B."/>
            <person name="Schulz C."/>
            <person name="Shakirov E.V."/>
            <person name="Shibagaki N."/>
            <person name="Shinohara N."/>
            <person name="Shippen D.E."/>
            <person name="Soerensen I."/>
            <person name="Sotooka R."/>
            <person name="Sugimoto N."/>
            <person name="Sugita M."/>
            <person name="Sumikawa N."/>
            <person name="Tanurdzic M."/>
            <person name="Theissen G."/>
            <person name="Ulvskov P."/>
            <person name="Wakazuki S."/>
            <person name="Weng J.K."/>
            <person name="Willats W.W."/>
            <person name="Wipf D."/>
            <person name="Wolf P.G."/>
            <person name="Yang L."/>
            <person name="Zimmer A.D."/>
            <person name="Zhu Q."/>
            <person name="Mitros T."/>
            <person name="Hellsten U."/>
            <person name="Loque D."/>
            <person name="Otillar R."/>
            <person name="Salamov A."/>
            <person name="Schmutz J."/>
            <person name="Shapiro H."/>
            <person name="Lindquist E."/>
            <person name="Lucas S."/>
            <person name="Rokhsar D."/>
            <person name="Grigoriev I.V."/>
        </authorList>
    </citation>
    <scope>NUCLEOTIDE SEQUENCE [LARGE SCALE GENOMIC DNA]</scope>
</reference>
<dbReference type="Gramene" id="EFJ16599">
    <property type="protein sequence ID" value="EFJ16599"/>
    <property type="gene ID" value="SELMODRAFT_421677"/>
</dbReference>
<evidence type="ECO:0000256" key="8">
    <source>
        <dbReference type="RuleBase" id="RU361123"/>
    </source>
</evidence>
<dbReference type="HOGENOM" id="CLU_026608_4_0_1"/>
<dbReference type="InterPro" id="IPR002022">
    <property type="entry name" value="Pec_lyase"/>
</dbReference>
<evidence type="ECO:0000256" key="3">
    <source>
        <dbReference type="ARBA" id="ARBA00012272"/>
    </source>
</evidence>
<gene>
    <name evidence="10" type="ORF">SELMODRAFT_421677</name>
</gene>
<name>D8SG09_SELML</name>
<dbReference type="Proteomes" id="UP000001514">
    <property type="component" value="Unassembled WGS sequence"/>
</dbReference>
<keyword evidence="4 8" id="KW-0479">Metal-binding</keyword>
<evidence type="ECO:0000313" key="10">
    <source>
        <dbReference type="EMBL" id="EFJ16599.1"/>
    </source>
</evidence>
<keyword evidence="11" id="KW-1185">Reference proteome</keyword>
<evidence type="ECO:0000256" key="2">
    <source>
        <dbReference type="ARBA" id="ARBA00005220"/>
    </source>
</evidence>
<evidence type="ECO:0000256" key="7">
    <source>
        <dbReference type="ARBA" id="ARBA00023239"/>
    </source>
</evidence>
<evidence type="ECO:0000259" key="9">
    <source>
        <dbReference type="Pfam" id="PF00544"/>
    </source>
</evidence>
<dbReference type="SUPFAM" id="SSF51126">
    <property type="entry name" value="Pectin lyase-like"/>
    <property type="match status" value="1"/>
</dbReference>
<evidence type="ECO:0000313" key="11">
    <source>
        <dbReference type="Proteomes" id="UP000001514"/>
    </source>
</evidence>
<comment type="catalytic activity">
    <reaction evidence="1 8">
        <text>Eliminative cleavage of (1-&gt;4)-alpha-D-galacturonan to give oligosaccharides with 4-deoxy-alpha-D-galact-4-enuronosyl groups at their non-reducing ends.</text>
        <dbReference type="EC" id="4.2.2.2"/>
    </reaction>
</comment>
<organism evidence="11">
    <name type="scientific">Selaginella moellendorffii</name>
    <name type="common">Spikemoss</name>
    <dbReference type="NCBI Taxonomy" id="88036"/>
    <lineage>
        <taxon>Eukaryota</taxon>
        <taxon>Viridiplantae</taxon>
        <taxon>Streptophyta</taxon>
        <taxon>Embryophyta</taxon>
        <taxon>Tracheophyta</taxon>
        <taxon>Lycopodiopsida</taxon>
        <taxon>Selaginellales</taxon>
        <taxon>Selaginellaceae</taxon>
        <taxon>Selaginella</taxon>
    </lineage>
</organism>
<dbReference type="InterPro" id="IPR018082">
    <property type="entry name" value="AmbAllergen"/>
</dbReference>
<dbReference type="PANTHER" id="PTHR31683">
    <property type="entry name" value="PECTATE LYASE 18-RELATED"/>
    <property type="match status" value="1"/>
</dbReference>
<dbReference type="InterPro" id="IPR045032">
    <property type="entry name" value="PEL"/>
</dbReference>
<evidence type="ECO:0000256" key="4">
    <source>
        <dbReference type="ARBA" id="ARBA00022723"/>
    </source>
</evidence>
<dbReference type="AlphaFoldDB" id="D8SG09"/>
<proteinExistence type="inferred from homology"/>
<accession>D8SG09</accession>
<evidence type="ECO:0000256" key="1">
    <source>
        <dbReference type="ARBA" id="ARBA00000695"/>
    </source>
</evidence>
<comment type="similarity">
    <text evidence="8">Belongs to the polysaccharide lyase 1 family.</text>
</comment>
<comment type="cofactor">
    <cofactor evidence="8">
        <name>Ca(2+)</name>
        <dbReference type="ChEBI" id="CHEBI:29108"/>
    </cofactor>
    <text evidence="8">Binds 1 Ca(2+) ion. Required for its activity.</text>
</comment>
<dbReference type="Gene3D" id="2.160.20.10">
    <property type="entry name" value="Single-stranded right-handed beta-helix, Pectin lyase-like"/>
    <property type="match status" value="1"/>
</dbReference>
<feature type="domain" description="Pectate lyase" evidence="9">
    <location>
        <begin position="1"/>
        <end position="70"/>
    </location>
</feature>
<keyword evidence="5" id="KW-0732">Signal</keyword>
<dbReference type="UniPathway" id="UPA00545">
    <property type="reaction ID" value="UER00824"/>
</dbReference>
<dbReference type="PANTHER" id="PTHR31683:SF187">
    <property type="entry name" value="PECTATE LYASE 18-RELATED"/>
    <property type="match status" value="1"/>
</dbReference>